<dbReference type="RefSeq" id="WP_010010942.1">
    <property type="nucleotide sequence ID" value="NZ_AZCN01000071.1"/>
</dbReference>
<protein>
    <submittedName>
        <fullName evidence="1">Uncharacterized protein</fullName>
    </submittedName>
</protein>
<accession>A0A0R1EZT8</accession>
<dbReference type="EMBL" id="AZCN01000071">
    <property type="protein sequence ID" value="KRK14670.1"/>
    <property type="molecule type" value="Genomic_DNA"/>
</dbReference>
<organism evidence="1 2">
    <name type="scientific">Loigolactobacillus coryniformis subsp. coryniformis KCTC 3167 = DSM 20001</name>
    <dbReference type="NCBI Taxonomy" id="913848"/>
    <lineage>
        <taxon>Bacteria</taxon>
        <taxon>Bacillati</taxon>
        <taxon>Bacillota</taxon>
        <taxon>Bacilli</taxon>
        <taxon>Lactobacillales</taxon>
        <taxon>Lactobacillaceae</taxon>
        <taxon>Loigolactobacillus</taxon>
    </lineage>
</organism>
<reference evidence="1 2" key="1">
    <citation type="journal article" date="2015" name="Genome Announc.">
        <title>Expanding the biotechnology potential of lactobacilli through comparative genomics of 213 strains and associated genera.</title>
        <authorList>
            <person name="Sun Z."/>
            <person name="Harris H.M."/>
            <person name="McCann A."/>
            <person name="Guo C."/>
            <person name="Argimon S."/>
            <person name="Zhang W."/>
            <person name="Yang X."/>
            <person name="Jeffery I.B."/>
            <person name="Cooney J.C."/>
            <person name="Kagawa T.F."/>
            <person name="Liu W."/>
            <person name="Song Y."/>
            <person name="Salvetti E."/>
            <person name="Wrobel A."/>
            <person name="Rasinkangas P."/>
            <person name="Parkhill J."/>
            <person name="Rea M.C."/>
            <person name="O'Sullivan O."/>
            <person name="Ritari J."/>
            <person name="Douillard F.P."/>
            <person name="Paul Ross R."/>
            <person name="Yang R."/>
            <person name="Briner A.E."/>
            <person name="Felis G.E."/>
            <person name="de Vos W.M."/>
            <person name="Barrangou R."/>
            <person name="Klaenhammer T.R."/>
            <person name="Caufield P.W."/>
            <person name="Cui Y."/>
            <person name="Zhang H."/>
            <person name="O'Toole P.W."/>
        </authorList>
    </citation>
    <scope>NUCLEOTIDE SEQUENCE [LARGE SCALE GENOMIC DNA]</scope>
    <source>
        <strain evidence="1 2">DSM 20001</strain>
    </source>
</reference>
<gene>
    <name evidence="1" type="ORF">FD22_GL002237</name>
</gene>
<dbReference type="AlphaFoldDB" id="A0A0R1EZT8"/>
<dbReference type="eggNOG" id="ENOG5031ITC">
    <property type="taxonomic scope" value="Bacteria"/>
</dbReference>
<proteinExistence type="predicted"/>
<dbReference type="PATRIC" id="fig|913848.6.peg.2283"/>
<comment type="caution">
    <text evidence="1">The sequence shown here is derived from an EMBL/GenBank/DDBJ whole genome shotgun (WGS) entry which is preliminary data.</text>
</comment>
<sequence length="72" mass="8412">MNDREYEDLILQLGNLREHARQLAETDYVTALYKGYSASGQTLAEINEEISTTDEEIRLLERQIDDDEVDYE</sequence>
<dbReference type="Proteomes" id="UP000051181">
    <property type="component" value="Unassembled WGS sequence"/>
</dbReference>
<dbReference type="GeneID" id="65917434"/>
<evidence type="ECO:0000313" key="2">
    <source>
        <dbReference type="Proteomes" id="UP000051181"/>
    </source>
</evidence>
<name>A0A0R1EZT8_9LACO</name>
<evidence type="ECO:0000313" key="1">
    <source>
        <dbReference type="EMBL" id="KRK14670.1"/>
    </source>
</evidence>